<accession>A0AAD4T7L1</accession>
<dbReference type="PANTHER" id="PTHR47208:SF5">
    <property type="entry name" value="FCS-LIKE ZINC FINGER 12-RELATED"/>
    <property type="match status" value="1"/>
</dbReference>
<evidence type="ECO:0000313" key="6">
    <source>
        <dbReference type="Proteomes" id="UP001202328"/>
    </source>
</evidence>
<proteinExistence type="inferred from homology"/>
<sequence>MLGKTTRPIVIGKLLKPEFSGHRAMFTEEITSPKSPLDFKIRSPRVPAIGGVGLGILAALEKSGGGRSEIQMRFIAGNLNRGSTATTTATTTTATAKGSSISVPIPIGNTNGTRNCKEVLMEEQDSESYTYVTLHKPNNQSYTRVYCDHGGDQELASKVVVRNDNDSKMRRINMGVFCESPPRRNESEFEFPTSDFLSSCFLCRKKLHGKDIFMYRGEKAFCSNECRHRQIVSDERQEKCRSEASRYRDISISPYSGGGQLFSAGITAS</sequence>
<feature type="domain" description="FLZ-type" evidence="4">
    <location>
        <begin position="195"/>
        <end position="238"/>
    </location>
</feature>
<evidence type="ECO:0000256" key="2">
    <source>
        <dbReference type="ARBA" id="ARBA00022723"/>
    </source>
</evidence>
<dbReference type="AlphaFoldDB" id="A0AAD4T7L1"/>
<dbReference type="InterPro" id="IPR044604">
    <property type="entry name" value="FLZ12/13/14"/>
</dbReference>
<feature type="zinc finger region" description="FLZ-type" evidence="3">
    <location>
        <begin position="195"/>
        <end position="238"/>
    </location>
</feature>
<dbReference type="EMBL" id="JAJJMB010003881">
    <property type="protein sequence ID" value="KAI3945154.1"/>
    <property type="molecule type" value="Genomic_DNA"/>
</dbReference>
<organism evidence="5 6">
    <name type="scientific">Papaver atlanticum</name>
    <dbReference type="NCBI Taxonomy" id="357466"/>
    <lineage>
        <taxon>Eukaryota</taxon>
        <taxon>Viridiplantae</taxon>
        <taxon>Streptophyta</taxon>
        <taxon>Embryophyta</taxon>
        <taxon>Tracheophyta</taxon>
        <taxon>Spermatophyta</taxon>
        <taxon>Magnoliopsida</taxon>
        <taxon>Ranunculales</taxon>
        <taxon>Papaveraceae</taxon>
        <taxon>Papaveroideae</taxon>
        <taxon>Papaver</taxon>
    </lineage>
</organism>
<name>A0AAD4T7L1_9MAGN</name>
<evidence type="ECO:0000313" key="5">
    <source>
        <dbReference type="EMBL" id="KAI3945154.1"/>
    </source>
</evidence>
<gene>
    <name evidence="5" type="ORF">MKW98_022018</name>
</gene>
<dbReference type="PANTHER" id="PTHR47208">
    <property type="entry name" value="OS02G0174800 PROTEIN"/>
    <property type="match status" value="1"/>
</dbReference>
<dbReference type="InterPro" id="IPR007650">
    <property type="entry name" value="Zf-FLZ_dom"/>
</dbReference>
<keyword evidence="6" id="KW-1185">Reference proteome</keyword>
<dbReference type="Pfam" id="PF04570">
    <property type="entry name" value="zf-FLZ"/>
    <property type="match status" value="1"/>
</dbReference>
<reference evidence="5" key="1">
    <citation type="submission" date="2022-04" db="EMBL/GenBank/DDBJ databases">
        <title>A functionally conserved STORR gene fusion in Papaver species that diverged 16.8 million years ago.</title>
        <authorList>
            <person name="Catania T."/>
        </authorList>
    </citation>
    <scope>NUCLEOTIDE SEQUENCE</scope>
    <source>
        <strain evidence="5">S-188037</strain>
    </source>
</reference>
<comment type="similarity">
    <text evidence="1">Belongs to the FLZ family.</text>
</comment>
<evidence type="ECO:0000256" key="3">
    <source>
        <dbReference type="PROSITE-ProRule" id="PRU01131"/>
    </source>
</evidence>
<dbReference type="Proteomes" id="UP001202328">
    <property type="component" value="Unassembled WGS sequence"/>
</dbReference>
<protein>
    <recommendedName>
        <fullName evidence="4">FLZ-type domain-containing protein</fullName>
    </recommendedName>
</protein>
<comment type="caution">
    <text evidence="5">The sequence shown here is derived from an EMBL/GenBank/DDBJ whole genome shotgun (WGS) entry which is preliminary data.</text>
</comment>
<evidence type="ECO:0000259" key="4">
    <source>
        <dbReference type="PROSITE" id="PS51795"/>
    </source>
</evidence>
<keyword evidence="2" id="KW-0479">Metal-binding</keyword>
<dbReference type="PROSITE" id="PS51795">
    <property type="entry name" value="ZF_FLZ"/>
    <property type="match status" value="1"/>
</dbReference>
<dbReference type="GO" id="GO:0046872">
    <property type="term" value="F:metal ion binding"/>
    <property type="evidence" value="ECO:0007669"/>
    <property type="project" value="UniProtKB-KW"/>
</dbReference>
<evidence type="ECO:0000256" key="1">
    <source>
        <dbReference type="ARBA" id="ARBA00009374"/>
    </source>
</evidence>